<dbReference type="AlphaFoldDB" id="A0A8H7ZQX6"/>
<organism evidence="1 2">
    <name type="scientific">Olpidium bornovanus</name>
    <dbReference type="NCBI Taxonomy" id="278681"/>
    <lineage>
        <taxon>Eukaryota</taxon>
        <taxon>Fungi</taxon>
        <taxon>Fungi incertae sedis</taxon>
        <taxon>Olpidiomycota</taxon>
        <taxon>Olpidiomycotina</taxon>
        <taxon>Olpidiomycetes</taxon>
        <taxon>Olpidiales</taxon>
        <taxon>Olpidiaceae</taxon>
        <taxon>Olpidium</taxon>
    </lineage>
</organism>
<dbReference type="EMBL" id="JAEFCI010009526">
    <property type="protein sequence ID" value="KAG5457752.1"/>
    <property type="molecule type" value="Genomic_DNA"/>
</dbReference>
<sequence length="74" mass="8493">MAAAGAFEEIRTSRLQAQWRHQIPFPLVKTHGCGGCWNDGRFGAQKRRNAWRLGEIGSDSQVPSYWSNFQPWFP</sequence>
<gene>
    <name evidence="1" type="ORF">BJ554DRAFT_2157</name>
</gene>
<proteinExistence type="predicted"/>
<comment type="caution">
    <text evidence="1">The sequence shown here is derived from an EMBL/GenBank/DDBJ whole genome shotgun (WGS) entry which is preliminary data.</text>
</comment>
<protein>
    <submittedName>
        <fullName evidence="1">Uncharacterized protein</fullName>
    </submittedName>
</protein>
<keyword evidence="2" id="KW-1185">Reference proteome</keyword>
<evidence type="ECO:0000313" key="1">
    <source>
        <dbReference type="EMBL" id="KAG5457752.1"/>
    </source>
</evidence>
<evidence type="ECO:0000313" key="2">
    <source>
        <dbReference type="Proteomes" id="UP000673691"/>
    </source>
</evidence>
<name>A0A8H7ZQX6_9FUNG</name>
<accession>A0A8H7ZQX6</accession>
<dbReference type="Proteomes" id="UP000673691">
    <property type="component" value="Unassembled WGS sequence"/>
</dbReference>
<reference evidence="1 2" key="1">
    <citation type="journal article" name="Sci. Rep.">
        <title>Genome-scale phylogenetic analyses confirm Olpidium as the closest living zoosporic fungus to the non-flagellated, terrestrial fungi.</title>
        <authorList>
            <person name="Chang Y."/>
            <person name="Rochon D."/>
            <person name="Sekimoto S."/>
            <person name="Wang Y."/>
            <person name="Chovatia M."/>
            <person name="Sandor L."/>
            <person name="Salamov A."/>
            <person name="Grigoriev I.V."/>
            <person name="Stajich J.E."/>
            <person name="Spatafora J.W."/>
        </authorList>
    </citation>
    <scope>NUCLEOTIDE SEQUENCE [LARGE SCALE GENOMIC DNA]</scope>
    <source>
        <strain evidence="1">S191</strain>
    </source>
</reference>